<sequence>MTSLALEKDPYVLELPGPDSPVVLDRWISPGNTHANARYGDVVWPLAPLIDNPGTSLCKINWAKCPSSLLGQLKLTTWIMINGQLRPTYLKSRGPRARGRAGAYEFQETCSEWIRLAIWLHKRHISDLNACTDDVWRAYVAERWKGGVGRRYAERVCARLTDLWAFDQLSAMPSGIAQPPWESEGIDDFLPAAEGSASGENSTEPLDPQVLGPLLVWAIRFVDDFADDILRAWAERCRLTALAERNKATPASLTALREFILPMARSGDPLPSTWNRGQPTMARTYVAAVTGASLGQVDRLTQSHQLSALIAERPGPCPLNVSITGRIDGKPWREDVNFDEAAELMRHLGTAAAIICLYLTGMRPQEVQGLRSGCCPDPAVKEDGSTDRHLIRTSADTATTAAGQPRPEDTPHLIHGRHYKNVTDDDGNHVSAGEERTVPWVAITPVVNAIRVLERMVPPGELLLSSAHHDSYQRGHRGALKIQSLKQRMKNFVDWANHEAQVRGLPEQVIADDPHGPIGMARFRRTLAWHIARRPGGLIALAIQYGHMRTILDARVSSGYGSRSRTGMHSVLDVETALAAAETAAKLRDRAAAGEKISGPAARRALVAAADTPRFEGKVVTTTFARKATKFLERDGVVLFDNPDAMLICAFKRDTALCEPAPGANAPRQYDCRPGCGNAVRTDSHARGLRIRADEIDQLAAAAPEPVGRRLHANADRLREIADTHDATAQTAKAIA</sequence>
<accession>A0ABW8HDY4</accession>
<keyword evidence="3" id="KW-1185">Reference proteome</keyword>
<feature type="region of interest" description="Disordered" evidence="1">
    <location>
        <begin position="381"/>
        <end position="414"/>
    </location>
</feature>
<dbReference type="SUPFAM" id="SSF56349">
    <property type="entry name" value="DNA breaking-rejoining enzymes"/>
    <property type="match status" value="1"/>
</dbReference>
<evidence type="ECO:0000313" key="2">
    <source>
        <dbReference type="EMBL" id="MFJ6038976.1"/>
    </source>
</evidence>
<proteinExistence type="predicted"/>
<dbReference type="RefSeq" id="WP_350890463.1">
    <property type="nucleotide sequence ID" value="NZ_JBEOTR010000008.1"/>
</dbReference>
<dbReference type="EMBL" id="JBIVPC010000012">
    <property type="protein sequence ID" value="MFJ6038976.1"/>
    <property type="molecule type" value="Genomic_DNA"/>
</dbReference>
<organism evidence="2 3">
    <name type="scientific">Streptomyces ardesiacus</name>
    <dbReference type="NCBI Taxonomy" id="285564"/>
    <lineage>
        <taxon>Bacteria</taxon>
        <taxon>Bacillati</taxon>
        <taxon>Actinomycetota</taxon>
        <taxon>Actinomycetes</taxon>
        <taxon>Kitasatosporales</taxon>
        <taxon>Streptomycetaceae</taxon>
        <taxon>Streptomyces</taxon>
    </lineage>
</organism>
<dbReference type="Proteomes" id="UP001617907">
    <property type="component" value="Unassembled WGS sequence"/>
</dbReference>
<reference evidence="2 3" key="1">
    <citation type="submission" date="2024-10" db="EMBL/GenBank/DDBJ databases">
        <title>The Natural Products Discovery Center: Release of the First 8490 Sequenced Strains for Exploring Actinobacteria Biosynthetic Diversity.</title>
        <authorList>
            <person name="Kalkreuter E."/>
            <person name="Kautsar S.A."/>
            <person name="Yang D."/>
            <person name="Bader C.D."/>
            <person name="Teijaro C.N."/>
            <person name="Fluegel L."/>
            <person name="Davis C.M."/>
            <person name="Simpson J.R."/>
            <person name="Lauterbach L."/>
            <person name="Steele A.D."/>
            <person name="Gui C."/>
            <person name="Meng S."/>
            <person name="Li G."/>
            <person name="Viehrig K."/>
            <person name="Ye F."/>
            <person name="Su P."/>
            <person name="Kiefer A.F."/>
            <person name="Nichols A."/>
            <person name="Cepeda A.J."/>
            <person name="Yan W."/>
            <person name="Fan B."/>
            <person name="Jiang Y."/>
            <person name="Adhikari A."/>
            <person name="Zheng C.-J."/>
            <person name="Schuster L."/>
            <person name="Cowan T.M."/>
            <person name="Smanski M.J."/>
            <person name="Chevrette M.G."/>
            <person name="De Carvalho L.P.S."/>
            <person name="Shen B."/>
        </authorList>
    </citation>
    <scope>NUCLEOTIDE SEQUENCE [LARGE SCALE GENOMIC DNA]</scope>
    <source>
        <strain evidence="2 3">NPDC093086</strain>
    </source>
</reference>
<gene>
    <name evidence="2" type="ORF">ACIQFM_22280</name>
</gene>
<dbReference type="InterPro" id="IPR011010">
    <property type="entry name" value="DNA_brk_join_enz"/>
</dbReference>
<comment type="caution">
    <text evidence="2">The sequence shown here is derived from an EMBL/GenBank/DDBJ whole genome shotgun (WGS) entry which is preliminary data.</text>
</comment>
<feature type="compositionally biased region" description="Basic and acidic residues" evidence="1">
    <location>
        <begin position="381"/>
        <end position="390"/>
    </location>
</feature>
<protein>
    <submittedName>
        <fullName evidence="2">Integrase</fullName>
    </submittedName>
</protein>
<evidence type="ECO:0000256" key="1">
    <source>
        <dbReference type="SAM" id="MobiDB-lite"/>
    </source>
</evidence>
<evidence type="ECO:0000313" key="3">
    <source>
        <dbReference type="Proteomes" id="UP001617907"/>
    </source>
</evidence>
<name>A0ABW8HDY4_9ACTN</name>